<dbReference type="InterPro" id="IPR036518">
    <property type="entry name" value="CobE/GbiG_C_sf"/>
</dbReference>
<dbReference type="InterPro" id="IPR021744">
    <property type="entry name" value="CbiG_N"/>
</dbReference>
<dbReference type="GO" id="GO:0009236">
    <property type="term" value="P:cobalamin biosynthetic process"/>
    <property type="evidence" value="ECO:0007669"/>
    <property type="project" value="InterPro"/>
</dbReference>
<name>A0A9D1Z7Y6_9FIRM</name>
<gene>
    <name evidence="3" type="ORF">H9826_06990</name>
</gene>
<evidence type="ECO:0000259" key="1">
    <source>
        <dbReference type="Pfam" id="PF01890"/>
    </source>
</evidence>
<dbReference type="InterPro" id="IPR038029">
    <property type="entry name" value="GbiG_N_sf"/>
</dbReference>
<accession>A0A9D1Z7Y6</accession>
<dbReference type="EMBL" id="DXCX01000074">
    <property type="protein sequence ID" value="HIY73701.1"/>
    <property type="molecule type" value="Genomic_DNA"/>
</dbReference>
<proteinExistence type="predicted"/>
<dbReference type="PANTHER" id="PTHR37477:SF1">
    <property type="entry name" value="COBALT-PRECORRIN-5A HYDROLASE"/>
    <property type="match status" value="1"/>
</dbReference>
<protein>
    <submittedName>
        <fullName evidence="3">Cobalamin biosynthesis protein</fullName>
    </submittedName>
</protein>
<sequence>MNIALTAFTSRGAELAGRLTKGLTEDGHSCALWVPERLAPETGLPGYRRLGPWTGERFADSDALLFVGASGIAVRAIAPYVRDKFTDPAVVSVDEAGRFAVPLLSGHVGGANDLARLVARRTGGTAAVSTATDVNGRFAVDQWAREQGFFLDGREGAKRVSAALLAGISVGMESDFPIQGPLPQGVVEGPAEAGIALTLDPEKRPFPHTVRLIPPVLHLGIGCRRGTPAATIAKAVEGVFRSRHLSLKGVAAVCSIDLKKDEAGLLAFCQGLGLPLTTYSAGELSAVPGDFTPSPFVHGVTGVDNVCERAAVRRGGSLIVPKQAGEGVTVAVSQVPLTIRFSEKGD</sequence>
<dbReference type="InterPro" id="IPR052553">
    <property type="entry name" value="CbiG_hydrolase"/>
</dbReference>
<comment type="caution">
    <text evidence="3">The sequence shown here is derived from an EMBL/GenBank/DDBJ whole genome shotgun (WGS) entry which is preliminary data.</text>
</comment>
<organism evidence="3 4">
    <name type="scientific">Candidatus Intestinimonas merdavium</name>
    <dbReference type="NCBI Taxonomy" id="2838622"/>
    <lineage>
        <taxon>Bacteria</taxon>
        <taxon>Bacillati</taxon>
        <taxon>Bacillota</taxon>
        <taxon>Clostridia</taxon>
        <taxon>Eubacteriales</taxon>
        <taxon>Intestinimonas</taxon>
    </lineage>
</organism>
<dbReference type="Gene3D" id="3.40.50.11220">
    <property type="match status" value="1"/>
</dbReference>
<evidence type="ECO:0000313" key="3">
    <source>
        <dbReference type="EMBL" id="HIY73701.1"/>
    </source>
</evidence>
<evidence type="ECO:0000313" key="4">
    <source>
        <dbReference type="Proteomes" id="UP000886824"/>
    </source>
</evidence>
<dbReference type="SUPFAM" id="SSF159672">
    <property type="entry name" value="CbiG N-terminal domain-like"/>
    <property type="match status" value="1"/>
</dbReference>
<dbReference type="Pfam" id="PF01890">
    <property type="entry name" value="CbiG_C"/>
    <property type="match status" value="1"/>
</dbReference>
<dbReference type="Proteomes" id="UP000886824">
    <property type="component" value="Unassembled WGS sequence"/>
</dbReference>
<feature type="domain" description="CobE/GbiG C-terminal" evidence="1">
    <location>
        <begin position="217"/>
        <end position="332"/>
    </location>
</feature>
<dbReference type="InterPro" id="IPR002750">
    <property type="entry name" value="CobE/GbiG_C"/>
</dbReference>
<evidence type="ECO:0000259" key="2">
    <source>
        <dbReference type="Pfam" id="PF11760"/>
    </source>
</evidence>
<reference evidence="3" key="1">
    <citation type="journal article" date="2021" name="PeerJ">
        <title>Extensive microbial diversity within the chicken gut microbiome revealed by metagenomics and culture.</title>
        <authorList>
            <person name="Gilroy R."/>
            <person name="Ravi A."/>
            <person name="Getino M."/>
            <person name="Pursley I."/>
            <person name="Horton D.L."/>
            <person name="Alikhan N.F."/>
            <person name="Baker D."/>
            <person name="Gharbi K."/>
            <person name="Hall N."/>
            <person name="Watson M."/>
            <person name="Adriaenssens E.M."/>
            <person name="Foster-Nyarko E."/>
            <person name="Jarju S."/>
            <person name="Secka A."/>
            <person name="Antonio M."/>
            <person name="Oren A."/>
            <person name="Chaudhuri R.R."/>
            <person name="La Ragione R."/>
            <person name="Hildebrand F."/>
            <person name="Pallen M.J."/>
        </authorList>
    </citation>
    <scope>NUCLEOTIDE SEQUENCE</scope>
    <source>
        <strain evidence="3">CHK33-7979</strain>
    </source>
</reference>
<feature type="domain" description="Cobalamin synthesis G N-terminal" evidence="2">
    <location>
        <begin position="54"/>
        <end position="133"/>
    </location>
</feature>
<dbReference type="Pfam" id="PF11760">
    <property type="entry name" value="CbiG_N"/>
    <property type="match status" value="1"/>
</dbReference>
<dbReference type="AlphaFoldDB" id="A0A9D1Z7Y6"/>
<dbReference type="SUPFAM" id="SSF159664">
    <property type="entry name" value="CobE/GbiG C-terminal domain-like"/>
    <property type="match status" value="1"/>
</dbReference>
<dbReference type="Gene3D" id="3.30.420.180">
    <property type="entry name" value="CobE/GbiG C-terminal domain"/>
    <property type="match status" value="1"/>
</dbReference>
<reference evidence="3" key="2">
    <citation type="submission" date="2021-04" db="EMBL/GenBank/DDBJ databases">
        <authorList>
            <person name="Gilroy R."/>
        </authorList>
    </citation>
    <scope>NUCLEOTIDE SEQUENCE</scope>
    <source>
        <strain evidence="3">CHK33-7979</strain>
    </source>
</reference>
<dbReference type="PANTHER" id="PTHR37477">
    <property type="entry name" value="COBALT-PRECORRIN-5A HYDROLASE"/>
    <property type="match status" value="1"/>
</dbReference>